<sequence length="131" mass="15136">MAALDDYVLQTPASEWSLSGFLEHRANKKDFTRQKDKEHFRYQRCLAAVQSSNEFNEAEKEQAEHCLKHFPAIPYPFFLDQNGFVLLPQLGRKLRAEVRASCCLWLNHHGGFALFLQQGERLRAATLKASR</sequence>
<accession>A0A433CXK0</accession>
<keyword evidence="2" id="KW-1185">Reference proteome</keyword>
<evidence type="ECO:0000313" key="1">
    <source>
        <dbReference type="EMBL" id="RUP43306.1"/>
    </source>
</evidence>
<dbReference type="EMBL" id="RBNI01011289">
    <property type="protein sequence ID" value="RUP43306.1"/>
    <property type="molecule type" value="Genomic_DNA"/>
</dbReference>
<evidence type="ECO:0000313" key="2">
    <source>
        <dbReference type="Proteomes" id="UP000268093"/>
    </source>
</evidence>
<dbReference type="Proteomes" id="UP000268093">
    <property type="component" value="Unassembled WGS sequence"/>
</dbReference>
<dbReference type="AlphaFoldDB" id="A0A433CXK0"/>
<organism evidence="1 2">
    <name type="scientific">Jimgerdemannia flammicorona</name>
    <dbReference type="NCBI Taxonomy" id="994334"/>
    <lineage>
        <taxon>Eukaryota</taxon>
        <taxon>Fungi</taxon>
        <taxon>Fungi incertae sedis</taxon>
        <taxon>Mucoromycota</taxon>
        <taxon>Mucoromycotina</taxon>
        <taxon>Endogonomycetes</taxon>
        <taxon>Endogonales</taxon>
        <taxon>Endogonaceae</taxon>
        <taxon>Jimgerdemannia</taxon>
    </lineage>
</organism>
<gene>
    <name evidence="1" type="ORF">BC936DRAFT_137358</name>
</gene>
<comment type="caution">
    <text evidence="1">The sequence shown here is derived from an EMBL/GenBank/DDBJ whole genome shotgun (WGS) entry which is preliminary data.</text>
</comment>
<proteinExistence type="predicted"/>
<protein>
    <submittedName>
        <fullName evidence="1">Uncharacterized protein</fullName>
    </submittedName>
</protein>
<reference evidence="1 2" key="1">
    <citation type="journal article" date="2018" name="New Phytol.">
        <title>Phylogenomics of Endogonaceae and evolution of mycorrhizas within Mucoromycota.</title>
        <authorList>
            <person name="Chang Y."/>
            <person name="Desiro A."/>
            <person name="Na H."/>
            <person name="Sandor L."/>
            <person name="Lipzen A."/>
            <person name="Clum A."/>
            <person name="Barry K."/>
            <person name="Grigoriev I.V."/>
            <person name="Martin F.M."/>
            <person name="Stajich J.E."/>
            <person name="Smith M.E."/>
            <person name="Bonito G."/>
            <person name="Spatafora J.W."/>
        </authorList>
    </citation>
    <scope>NUCLEOTIDE SEQUENCE [LARGE SCALE GENOMIC DNA]</scope>
    <source>
        <strain evidence="1 2">GMNB39</strain>
    </source>
</reference>
<name>A0A433CXK0_9FUNG</name>
<dbReference type="OrthoDB" id="2437246at2759"/>